<dbReference type="RefSeq" id="WP_062665496.1">
    <property type="nucleotide sequence ID" value="NZ_FIZX01000002.1"/>
</dbReference>
<dbReference type="Proteomes" id="UP000071641">
    <property type="component" value="Unassembled WGS sequence"/>
</dbReference>
<dbReference type="InterPro" id="IPR018673">
    <property type="entry name" value="DUF2141"/>
</dbReference>
<accession>A0A128F9R0</accession>
<organism evidence="2 3">
    <name type="scientific">Grimontia celer</name>
    <dbReference type="NCBI Taxonomy" id="1796497"/>
    <lineage>
        <taxon>Bacteria</taxon>
        <taxon>Pseudomonadati</taxon>
        <taxon>Pseudomonadota</taxon>
        <taxon>Gammaproteobacteria</taxon>
        <taxon>Vibrionales</taxon>
        <taxon>Vibrionaceae</taxon>
        <taxon>Grimontia</taxon>
    </lineage>
</organism>
<feature type="transmembrane region" description="Helical" evidence="1">
    <location>
        <begin position="167"/>
        <end position="191"/>
    </location>
</feature>
<reference evidence="3" key="1">
    <citation type="submission" date="2016-02" db="EMBL/GenBank/DDBJ databases">
        <authorList>
            <person name="Rodrigo-Torres Lidia"/>
            <person name="Arahal R.David."/>
        </authorList>
    </citation>
    <scope>NUCLEOTIDE SEQUENCE [LARGE SCALE GENOMIC DNA]</scope>
    <source>
        <strain evidence="3">CECT 9029</strain>
    </source>
</reference>
<evidence type="ECO:0000313" key="3">
    <source>
        <dbReference type="Proteomes" id="UP000071641"/>
    </source>
</evidence>
<feature type="transmembrane region" description="Helical" evidence="1">
    <location>
        <begin position="86"/>
        <end position="109"/>
    </location>
</feature>
<sequence length="516" mass="56753">MKRIPALDSLRGLLLVLMTINHLIWLSGGRSLLQYFTLQPLGQFGAAEGFVMISGLLAGAVYSRAELSDREATGKVLRRAFTIYKYHMVSLLLVMVWFSYCAFALPAVAQSLGSSFNNLGEAPLATILLSALLINKPDYLEILPLYVIFMLILPIALYAFRRGWIWLVLAISVGVWAISTQINASLLSSLFNTNVQVGYFDPFAWQLLFIGGAAIGFSNAKGNLRWHHPAVATVCLAIAALLFAAHHDAFLSMGIHQGVLYSFADKPELGWLRMLNLMVWVYLVATVIHKWPSALVFRPLSYIGKNSLQVFTWHAVLIYFAAPFLSETVLNGYYTLFVLLLTATLWMASWLQERRKQAGNTLIPVTALASIFVVVLSASLISKQPKEAPTFAQGESYPLTIKITDIQVEEAGVVVLVYNETDNLMGGAPTAHANHYTSDEAREGITLEALPSGFYGIMAYQDIDGNNTLSFGANGIPSEGFGFSNNPAPQGPPSMALIKFAHHEAQDQTIHLLNLY</sequence>
<feature type="transmembrane region" description="Helical" evidence="1">
    <location>
        <begin position="308"/>
        <end position="326"/>
    </location>
</feature>
<dbReference type="PANTHER" id="PTHR38592:SF3">
    <property type="entry name" value="BLL4819 PROTEIN"/>
    <property type="match status" value="1"/>
</dbReference>
<keyword evidence="1" id="KW-1133">Transmembrane helix</keyword>
<dbReference type="STRING" id="1796497.GCE9029_03715"/>
<dbReference type="Pfam" id="PF10129">
    <property type="entry name" value="OpgC_C"/>
    <property type="match status" value="1"/>
</dbReference>
<feature type="transmembrane region" description="Helical" evidence="1">
    <location>
        <begin position="362"/>
        <end position="381"/>
    </location>
</feature>
<dbReference type="InterPro" id="IPR014550">
    <property type="entry name" value="UCP028704_OpgC"/>
</dbReference>
<keyword evidence="1" id="KW-0472">Membrane</keyword>
<name>A0A128F9R0_9GAMM</name>
<feature type="transmembrane region" description="Helical" evidence="1">
    <location>
        <begin position="332"/>
        <end position="350"/>
    </location>
</feature>
<feature type="transmembrane region" description="Helical" evidence="1">
    <location>
        <begin position="142"/>
        <end position="160"/>
    </location>
</feature>
<feature type="transmembrane region" description="Helical" evidence="1">
    <location>
        <begin position="12"/>
        <end position="33"/>
    </location>
</feature>
<evidence type="ECO:0000256" key="1">
    <source>
        <dbReference type="SAM" id="Phobius"/>
    </source>
</evidence>
<feature type="transmembrane region" description="Helical" evidence="1">
    <location>
        <begin position="231"/>
        <end position="250"/>
    </location>
</feature>
<keyword evidence="3" id="KW-1185">Reference proteome</keyword>
<dbReference type="PANTHER" id="PTHR38592">
    <property type="entry name" value="BLL4819 PROTEIN"/>
    <property type="match status" value="1"/>
</dbReference>
<feature type="transmembrane region" description="Helical" evidence="1">
    <location>
        <begin position="45"/>
        <end position="65"/>
    </location>
</feature>
<evidence type="ECO:0000313" key="2">
    <source>
        <dbReference type="EMBL" id="CZF83240.1"/>
    </source>
</evidence>
<gene>
    <name evidence="2" type="ORF">GCE9029_03715</name>
</gene>
<dbReference type="OrthoDB" id="9775975at2"/>
<feature type="transmembrane region" description="Helical" evidence="1">
    <location>
        <begin position="270"/>
        <end position="288"/>
    </location>
</feature>
<feature type="transmembrane region" description="Helical" evidence="1">
    <location>
        <begin position="203"/>
        <end position="219"/>
    </location>
</feature>
<dbReference type="Pfam" id="PF09912">
    <property type="entry name" value="DUF2141"/>
    <property type="match status" value="1"/>
</dbReference>
<keyword evidence="1" id="KW-0812">Transmembrane</keyword>
<protein>
    <submittedName>
        <fullName evidence="2">OpgC protein</fullName>
    </submittedName>
</protein>
<dbReference type="EMBL" id="FIZX01000002">
    <property type="protein sequence ID" value="CZF83240.1"/>
    <property type="molecule type" value="Genomic_DNA"/>
</dbReference>
<dbReference type="AlphaFoldDB" id="A0A128F9R0"/>
<proteinExistence type="predicted"/>